<evidence type="ECO:0000256" key="2">
    <source>
        <dbReference type="SAM" id="MobiDB-lite"/>
    </source>
</evidence>
<keyword evidence="4" id="KW-1185">Reference proteome</keyword>
<name>A0ABP0N1H2_9DINO</name>
<protein>
    <submittedName>
        <fullName evidence="3">Uncharacterized protein</fullName>
    </submittedName>
</protein>
<comment type="caution">
    <text evidence="3">The sequence shown here is derived from an EMBL/GenBank/DDBJ whole genome shotgun (WGS) entry which is preliminary data.</text>
</comment>
<evidence type="ECO:0000256" key="1">
    <source>
        <dbReference type="ARBA" id="ARBA00022737"/>
    </source>
</evidence>
<feature type="compositionally biased region" description="Basic and acidic residues" evidence="2">
    <location>
        <begin position="494"/>
        <end position="503"/>
    </location>
</feature>
<gene>
    <name evidence="3" type="ORF">CCMP2556_LOCUS28345</name>
</gene>
<evidence type="ECO:0000313" key="3">
    <source>
        <dbReference type="EMBL" id="CAK9057456.1"/>
    </source>
</evidence>
<accession>A0ABP0N1H2</accession>
<evidence type="ECO:0000313" key="4">
    <source>
        <dbReference type="Proteomes" id="UP001642484"/>
    </source>
</evidence>
<proteinExistence type="predicted"/>
<dbReference type="PANTHER" id="PTHR47447">
    <property type="entry name" value="OS03G0856100 PROTEIN"/>
    <property type="match status" value="1"/>
</dbReference>
<dbReference type="PANTHER" id="PTHR47447:SF17">
    <property type="entry name" value="OS12G0638900 PROTEIN"/>
    <property type="match status" value="1"/>
</dbReference>
<feature type="region of interest" description="Disordered" evidence="2">
    <location>
        <begin position="492"/>
        <end position="522"/>
    </location>
</feature>
<dbReference type="PROSITE" id="PS51257">
    <property type="entry name" value="PROKAR_LIPOPROTEIN"/>
    <property type="match status" value="1"/>
</dbReference>
<reference evidence="3 4" key="1">
    <citation type="submission" date="2024-02" db="EMBL/GenBank/DDBJ databases">
        <authorList>
            <person name="Chen Y."/>
            <person name="Shah S."/>
            <person name="Dougan E. K."/>
            <person name="Thang M."/>
            <person name="Chan C."/>
        </authorList>
    </citation>
    <scope>NUCLEOTIDE SEQUENCE [LARGE SCALE GENOMIC DNA]</scope>
</reference>
<organism evidence="3 4">
    <name type="scientific">Durusdinium trenchii</name>
    <dbReference type="NCBI Taxonomy" id="1381693"/>
    <lineage>
        <taxon>Eukaryota</taxon>
        <taxon>Sar</taxon>
        <taxon>Alveolata</taxon>
        <taxon>Dinophyceae</taxon>
        <taxon>Suessiales</taxon>
        <taxon>Symbiodiniaceae</taxon>
        <taxon>Durusdinium</taxon>
    </lineage>
</organism>
<keyword evidence="1" id="KW-0677">Repeat</keyword>
<dbReference type="Gene3D" id="1.25.40.10">
    <property type="entry name" value="Tetratricopeptide repeat domain"/>
    <property type="match status" value="2"/>
</dbReference>
<dbReference type="InterPro" id="IPR002885">
    <property type="entry name" value="PPR_rpt"/>
</dbReference>
<dbReference type="Pfam" id="PF13812">
    <property type="entry name" value="PPR_3"/>
    <property type="match status" value="1"/>
</dbReference>
<dbReference type="Proteomes" id="UP001642484">
    <property type="component" value="Unassembled WGS sequence"/>
</dbReference>
<dbReference type="InterPro" id="IPR011990">
    <property type="entry name" value="TPR-like_helical_dom_sf"/>
</dbReference>
<sequence>MRHTRAAEPSSFAWTPWQYGQAIQACRRTLAWPAACSFLAEACSLRLGNILLFSSCLRATSAADRWVQAAQLLARVDGLQLRGDGILFNAALQGPWEAALGHLRRLEGANMAQVTSYNTGISLCRGHWCHQRALLKTTQTRSIQADVITYNGLATAEGLPWRKALRGLEDSALQHLKATVVSLNSVLSAMSLASWSLPLQIFRTLKRLNSLKPDVISYTALVSHMAGMADGVARWWMSVRLLQELRQQGLSPNRVSLNSLMATLPWLVALTSVLAIDGPGAANPAADVVSCNTAMDACAKAAQWGRAFELKEQMGLNALKTDVITSSALLTACEGAAVWPTGVRWLSASVVTFCGALSLLARRSVELWRGALQIFSAHKAELLRPNCYAYSAMASSLGAQGAWKGVFLLLASFKASLRLPLRRVRDPDAFRFRRSPDRGAQPRRLLCRDGRHVLRVAHAAPSARVAPRGAALRGAPVGARGCFERLQHGVRRAGGGEEREEHQLGGALGGVAEESAQCAEAE</sequence>
<dbReference type="EMBL" id="CAXAMN010021273">
    <property type="protein sequence ID" value="CAK9057456.1"/>
    <property type="molecule type" value="Genomic_DNA"/>
</dbReference>